<evidence type="ECO:0000256" key="1">
    <source>
        <dbReference type="ARBA" id="ARBA00004397"/>
    </source>
</evidence>
<dbReference type="InterPro" id="IPR024340">
    <property type="entry name" value="Sec16_CCD"/>
</dbReference>
<dbReference type="PANTHER" id="PTHR13402">
    <property type="entry name" value="RGPR-RELATED"/>
    <property type="match status" value="1"/>
</dbReference>
<feature type="region of interest" description="Disordered" evidence="11">
    <location>
        <begin position="410"/>
        <end position="449"/>
    </location>
</feature>
<feature type="compositionally biased region" description="Polar residues" evidence="11">
    <location>
        <begin position="260"/>
        <end position="280"/>
    </location>
</feature>
<feature type="region of interest" description="Disordered" evidence="11">
    <location>
        <begin position="461"/>
        <end position="1004"/>
    </location>
</feature>
<dbReference type="GO" id="GO:0012507">
    <property type="term" value="C:ER to Golgi transport vesicle membrane"/>
    <property type="evidence" value="ECO:0007669"/>
    <property type="project" value="TreeGrafter"/>
</dbReference>
<evidence type="ECO:0000313" key="15">
    <source>
        <dbReference type="Proteomes" id="UP000039046"/>
    </source>
</evidence>
<feature type="compositionally biased region" description="Acidic residues" evidence="11">
    <location>
        <begin position="108"/>
        <end position="124"/>
    </location>
</feature>
<feature type="compositionally biased region" description="Polar residues" evidence="11">
    <location>
        <begin position="892"/>
        <end position="909"/>
    </location>
</feature>
<feature type="region of interest" description="Disordered" evidence="11">
    <location>
        <begin position="1485"/>
        <end position="1520"/>
    </location>
</feature>
<feature type="compositionally biased region" description="Basic and acidic residues" evidence="11">
    <location>
        <begin position="1778"/>
        <end position="1788"/>
    </location>
</feature>
<feature type="compositionally biased region" description="Acidic residues" evidence="11">
    <location>
        <begin position="538"/>
        <end position="552"/>
    </location>
</feature>
<dbReference type="GO" id="GO:0070971">
    <property type="term" value="C:endoplasmic reticulum exit site"/>
    <property type="evidence" value="ECO:0007669"/>
    <property type="project" value="TreeGrafter"/>
</dbReference>
<feature type="compositionally biased region" description="Acidic residues" evidence="11">
    <location>
        <begin position="481"/>
        <end position="490"/>
    </location>
</feature>
<feature type="region of interest" description="Disordered" evidence="11">
    <location>
        <begin position="1"/>
        <end position="314"/>
    </location>
</feature>
<feature type="compositionally biased region" description="Polar residues" evidence="11">
    <location>
        <begin position="87"/>
        <end position="103"/>
    </location>
</feature>
<evidence type="ECO:0000256" key="8">
    <source>
        <dbReference type="ARBA" id="ARBA00023136"/>
    </source>
</evidence>
<comment type="similarity">
    <text evidence="2 10">Belongs to the SEC16 family.</text>
</comment>
<feature type="compositionally biased region" description="Polar residues" evidence="11">
    <location>
        <begin position="1682"/>
        <end position="1712"/>
    </location>
</feature>
<dbReference type="OrthoDB" id="8918678at2759"/>
<evidence type="ECO:0000256" key="4">
    <source>
        <dbReference type="ARBA" id="ARBA00022824"/>
    </source>
</evidence>
<feature type="compositionally biased region" description="Basic and acidic residues" evidence="11">
    <location>
        <begin position="43"/>
        <end position="58"/>
    </location>
</feature>
<feature type="compositionally biased region" description="Polar residues" evidence="11">
    <location>
        <begin position="1896"/>
        <end position="1906"/>
    </location>
</feature>
<feature type="compositionally biased region" description="Low complexity" evidence="11">
    <location>
        <begin position="777"/>
        <end position="811"/>
    </location>
</feature>
<keyword evidence="15" id="KW-1185">Reference proteome</keyword>
<reference evidence="14 15" key="1">
    <citation type="journal article" date="2015" name="Genome Announc.">
        <title>Draft Genome Sequence and Gene Annotation of the Entomopathogenic Fungus Verticillium hemipterigenum.</title>
        <authorList>
            <person name="Horn F."/>
            <person name="Habel A."/>
            <person name="Scharf D.H."/>
            <person name="Dworschak J."/>
            <person name="Brakhage A.A."/>
            <person name="Guthke R."/>
            <person name="Hertweck C."/>
            <person name="Linde J."/>
        </authorList>
    </citation>
    <scope>NUCLEOTIDE SEQUENCE [LARGE SCALE GENOMIC DNA]</scope>
</reference>
<dbReference type="GO" id="GO:0005789">
    <property type="term" value="C:endoplasmic reticulum membrane"/>
    <property type="evidence" value="ECO:0007669"/>
    <property type="project" value="UniProtKB-SubCell"/>
</dbReference>
<dbReference type="InterPro" id="IPR024298">
    <property type="entry name" value="Sec16_Sec23-bd"/>
</dbReference>
<feature type="compositionally biased region" description="Low complexity" evidence="11">
    <location>
        <begin position="722"/>
        <end position="741"/>
    </location>
</feature>
<feature type="compositionally biased region" description="Polar residues" evidence="11">
    <location>
        <begin position="963"/>
        <end position="979"/>
    </location>
</feature>
<protein>
    <recommendedName>
        <fullName evidence="10">Protein transport protein sec16</fullName>
    </recommendedName>
</protein>
<keyword evidence="7 10" id="KW-0072">Autophagy</keyword>
<dbReference type="CDD" id="cd09233">
    <property type="entry name" value="ACE1-Sec16-like"/>
    <property type="match status" value="1"/>
</dbReference>
<evidence type="ECO:0000256" key="5">
    <source>
        <dbReference type="ARBA" id="ARBA00022892"/>
    </source>
</evidence>
<feature type="compositionally biased region" description="Polar residues" evidence="11">
    <location>
        <begin position="1506"/>
        <end position="1518"/>
    </location>
</feature>
<feature type="compositionally biased region" description="Acidic residues" evidence="11">
    <location>
        <begin position="511"/>
        <end position="528"/>
    </location>
</feature>
<feature type="compositionally biased region" description="Polar residues" evidence="11">
    <location>
        <begin position="702"/>
        <end position="711"/>
    </location>
</feature>
<feature type="compositionally biased region" description="Low complexity" evidence="11">
    <location>
        <begin position="583"/>
        <end position="596"/>
    </location>
</feature>
<feature type="compositionally biased region" description="Low complexity" evidence="11">
    <location>
        <begin position="146"/>
        <end position="158"/>
    </location>
</feature>
<feature type="region of interest" description="Disordered" evidence="11">
    <location>
        <begin position="348"/>
        <end position="382"/>
    </location>
</feature>
<feature type="domain" description="Sec16 central conserved" evidence="13">
    <location>
        <begin position="1012"/>
        <end position="1130"/>
    </location>
</feature>
<keyword evidence="3 10" id="KW-0813">Transport</keyword>
<dbReference type="PANTHER" id="PTHR13402:SF6">
    <property type="entry name" value="SECRETORY 16, ISOFORM I"/>
    <property type="match status" value="1"/>
</dbReference>
<proteinExistence type="inferred from homology"/>
<feature type="compositionally biased region" description="Pro residues" evidence="11">
    <location>
        <begin position="1932"/>
        <end position="1941"/>
    </location>
</feature>
<dbReference type="GO" id="GO:0070973">
    <property type="term" value="P:protein localization to endoplasmic reticulum exit site"/>
    <property type="evidence" value="ECO:0007669"/>
    <property type="project" value="TreeGrafter"/>
</dbReference>
<feature type="compositionally biased region" description="Polar residues" evidence="11">
    <location>
        <begin position="1606"/>
        <end position="1622"/>
    </location>
</feature>
<feature type="compositionally biased region" description="Basic and acidic residues" evidence="11">
    <location>
        <begin position="491"/>
        <end position="502"/>
    </location>
</feature>
<feature type="compositionally biased region" description="Low complexity" evidence="11">
    <location>
        <begin position="818"/>
        <end position="842"/>
    </location>
</feature>
<dbReference type="Pfam" id="PF12932">
    <property type="entry name" value="Sec16"/>
    <property type="match status" value="1"/>
</dbReference>
<feature type="compositionally biased region" description="Basic residues" evidence="11">
    <location>
        <begin position="1964"/>
        <end position="1973"/>
    </location>
</feature>
<keyword evidence="8 10" id="KW-0472">Membrane</keyword>
<dbReference type="Pfam" id="PF12931">
    <property type="entry name" value="TPR_Sec16"/>
    <property type="match status" value="1"/>
</dbReference>
<feature type="compositionally biased region" description="Polar residues" evidence="11">
    <location>
        <begin position="1631"/>
        <end position="1667"/>
    </location>
</feature>
<evidence type="ECO:0000256" key="6">
    <source>
        <dbReference type="ARBA" id="ARBA00022927"/>
    </source>
</evidence>
<feature type="compositionally biased region" description="Polar residues" evidence="11">
    <location>
        <begin position="162"/>
        <end position="174"/>
    </location>
</feature>
<accession>A0A0A1TH93</accession>
<dbReference type="GO" id="GO:0006914">
    <property type="term" value="P:autophagy"/>
    <property type="evidence" value="ECO:0007669"/>
    <property type="project" value="UniProtKB-KW"/>
</dbReference>
<dbReference type="Gene3D" id="1.25.40.1030">
    <property type="match status" value="1"/>
</dbReference>
<evidence type="ECO:0000256" key="11">
    <source>
        <dbReference type="SAM" id="MobiDB-lite"/>
    </source>
</evidence>
<dbReference type="STRING" id="1531966.A0A0A1TH93"/>
<feature type="compositionally biased region" description="Low complexity" evidence="11">
    <location>
        <begin position="1578"/>
        <end position="1605"/>
    </location>
</feature>
<name>A0A0A1TH93_9HYPO</name>
<keyword evidence="4 10" id="KW-0256">Endoplasmic reticulum</keyword>
<gene>
    <name evidence="14" type="ORF">VHEMI05696</name>
</gene>
<keyword evidence="6 10" id="KW-0653">Protein transport</keyword>
<evidence type="ECO:0000256" key="2">
    <source>
        <dbReference type="ARBA" id="ARBA00005927"/>
    </source>
</evidence>
<dbReference type="GO" id="GO:0016192">
    <property type="term" value="P:vesicle-mediated transport"/>
    <property type="evidence" value="ECO:0007669"/>
    <property type="project" value="UniProtKB-KW"/>
</dbReference>
<evidence type="ECO:0000259" key="13">
    <source>
        <dbReference type="Pfam" id="PF12932"/>
    </source>
</evidence>
<evidence type="ECO:0000313" key="14">
    <source>
        <dbReference type="EMBL" id="CEJ89875.1"/>
    </source>
</evidence>
<sequence length="1981" mass="210502">MASEPVPNGSWHPALRPNTASHGHAAASLAEDAAPESTTTLKPSDDVSAAHDLDHEDGGAWFDDDEDAADAWLAGDEPVAPVAKSAEPSSTQPEPTAVSTEAQAVSEEPIETEEDGAAAWEESEAVPQESTVADEEQLAAWDLSAADEPAADEPIPAESLLASEQPTTSHTTPEQHAAQDAPQEDLAVDAQEPAVSISTMAAAHSKDPFAEWENSPADDEDPTSAWGLDEAAQPEPEAVVGEAKPEEPTPETFDDFKPQQPATAQHSSSMSFARTVSHEISFTEDDDDGDWSLNRTDTDPFKFMPPSDRTNSFPVVPLAESDQKLDAPLASNQAFNVLDESVNEVQQEHDAYADEANQEYDAQQAEPEEPLEPELSRPIGGQLEDTFGEQQATRYEEGLPLIPKQVQATEEAAMTPAPNGGVTDAFADQDDGGDDFFSQSQDKEPEFPTHFERKSTMQVMAAAEDDADDFFASQAAKLDDDAVVEDPEEPATDKAEPEDLATKWEAAFGGSDDDDDFLLEDQDNDGGAEVDPSGFLGSDDEGFLDDDDDDIDAGTPVRPVSQHSQAAPTNRYAPQLQSTGLISASASAPSVVSAFSNGTPSPFYGGAIPQPAAPAVPDPKNSTESFAGKSKAGYTSPYDLPTDLISSNIKPRKRPSLPAMDTTEQTTAPPRSVGGPMQNQNMPSMPPPGGNFQPPPAAPPKTLNSVRSDQSFFEDLPMASKPRSASRQSLRAQSPALQAPPQGVPPAAPMQNQQFQQPPASNGPEIPNLVAPARVNPYAALPSSSTSAPAPASAGNRYSPAPAHAPAKTSSAPPPAPSSRYSPAPNVPRQSNPQSPPSASSQFLPHLPRTSSPLAQFEISNEKGASNPEPRLHRMSSLPPTREVDEEDDQLGVSQFAQHARNSVSGTTPASPPKRVNSYYAPQGPGVPQLATLPPRSQTQSPGASRGARLTAPAHDSVRPATSHGTGPSVTKATSQSAYVSVGRPRGPSLSMNAAPPANGTEHDPLQRWQGIPIMSWGVGGTLVTSFPKTVPRYAMNQTGPSAYTTSSDVQIKNVKELIPLAERLSKFPGPLKGKSKKKEVLAWLNAGIDLLEKELPEVSMHHQLSLEAKRSIERLLLWKILHAFIEHDGHLEGTPAIEKSIRDLLNPSASADQDAPYKSDYSNTFSNEAAAKADSVDPASMSQIRDALLKGDREAAVWAAADKRLWGHALLIANTVSPDLYKRVTQEFVHKEVNAGQSNESLGALYQIMSGNHEDCVDELVPSHARAGLQLMSTASSSVASRDVMEGLDKWKETLTLVLSNRSQDDVRGLRSLGQLLATYGRAEAAHICFIFGRAVSVFGGLDEPNVDFVLIGSDHKIQSDHFGKETEALQLSEIYEYGLSLAGPSTGAPHLAAYKLQHAVTLAEYGLRDKAMQYCEGILTSMTAQTRRSPYHHPVLETMVDDFMQRLKQAPKEEGSSWISKPSMNKVSDSVWNRFNKFVAGDEADGGANGGSGDEHGPFARIASTPNLSRSPSVNNFEMYGGGGSPNYSSMPPAAQAFPAAPSAASSRYAPMAGGGAPLHGNPYEFASQQPPPAAQQPQAPAAGNNPYAPSSYQPSSYEPAPQENTSAGYTPVSTENNYGYQPEERSVTIHQEPSRTSPYQPASGTGYQPTPNTGYQEPSSTSPYQPAPAGGYQPYGLQESPQLTSAAENQNHGYQPSSYEPPQLNTEPQVSEPAGESEGQNSANGGYEAPSYQPYSYEPPTYQPDPPSDDEAPKPKKKSFMDDDDDDIPGLRSQAQEKTKAEIDKENAEMVRKIAEEEEKRAAEIAAAKKAGGWGFGGWFGGKKAESPEPGKKAIKAKLGEANSFVYDPELKRWINKAPGAENVEAPKATPPPPRAAPRSTAGTPPPGIPASASLQSTRSVSNPLDAPPLAPPGGGLPMARSASNMSAPGPPMAPPSRPGTSMSNASSIDDLLGAPGPRKAGAKKGRKAGRYVDVMAK</sequence>
<dbReference type="GO" id="GO:0015031">
    <property type="term" value="P:protein transport"/>
    <property type="evidence" value="ECO:0007669"/>
    <property type="project" value="UniProtKB-KW"/>
</dbReference>
<dbReference type="FunFam" id="1.25.40.1030:FF:000008">
    <property type="entry name" value="Protein transport protein sec16"/>
    <property type="match status" value="1"/>
</dbReference>
<keyword evidence="5 10" id="KW-0931">ER-Golgi transport</keyword>
<dbReference type="Proteomes" id="UP000039046">
    <property type="component" value="Unassembled WGS sequence"/>
</dbReference>
<evidence type="ECO:0000259" key="12">
    <source>
        <dbReference type="Pfam" id="PF12931"/>
    </source>
</evidence>
<comment type="subcellular location">
    <subcellularLocation>
        <location evidence="1">Endoplasmic reticulum membrane</location>
        <topology evidence="1">Peripheral membrane protein</topology>
        <orientation evidence="1">Cytoplasmic side</orientation>
    </subcellularLocation>
</comment>
<comment type="function">
    <text evidence="9 10">Involved in the initiation of assembly of the COPII coat required for the formation of transport vesicles from the endoplasmic reticulum (ER) and the selection of cargo molecules. Also involved in autophagy.</text>
</comment>
<dbReference type="EMBL" id="CDHN01000003">
    <property type="protein sequence ID" value="CEJ89875.1"/>
    <property type="molecule type" value="Genomic_DNA"/>
</dbReference>
<evidence type="ECO:0000256" key="9">
    <source>
        <dbReference type="ARBA" id="ARBA00024687"/>
    </source>
</evidence>
<feature type="region of interest" description="Disordered" evidence="11">
    <location>
        <begin position="1548"/>
        <end position="1788"/>
    </location>
</feature>
<evidence type="ECO:0000256" key="3">
    <source>
        <dbReference type="ARBA" id="ARBA00022448"/>
    </source>
</evidence>
<dbReference type="HOGENOM" id="CLU_001147_0_0_1"/>
<feature type="region of interest" description="Disordered" evidence="11">
    <location>
        <begin position="1861"/>
        <end position="1981"/>
    </location>
</feature>
<evidence type="ECO:0000256" key="10">
    <source>
        <dbReference type="RuleBase" id="RU364101"/>
    </source>
</evidence>
<dbReference type="GO" id="GO:0007030">
    <property type="term" value="P:Golgi organization"/>
    <property type="evidence" value="ECO:0007669"/>
    <property type="project" value="TreeGrafter"/>
</dbReference>
<evidence type="ECO:0000256" key="7">
    <source>
        <dbReference type="ARBA" id="ARBA00023006"/>
    </source>
</evidence>
<feature type="compositionally biased region" description="Pro residues" evidence="11">
    <location>
        <begin position="684"/>
        <end position="699"/>
    </location>
</feature>
<organism evidence="14 15">
    <name type="scientific">[Torrubiella] hemipterigena</name>
    <dbReference type="NCBI Taxonomy" id="1531966"/>
    <lineage>
        <taxon>Eukaryota</taxon>
        <taxon>Fungi</taxon>
        <taxon>Dikarya</taxon>
        <taxon>Ascomycota</taxon>
        <taxon>Pezizomycotina</taxon>
        <taxon>Sordariomycetes</taxon>
        <taxon>Hypocreomycetidae</taxon>
        <taxon>Hypocreales</taxon>
        <taxon>Clavicipitaceae</taxon>
        <taxon>Clavicipitaceae incertae sedis</taxon>
        <taxon>'Torrubiella' clade</taxon>
    </lineage>
</organism>
<feature type="domain" description="Sec16 Sec23-binding" evidence="12">
    <location>
        <begin position="1185"/>
        <end position="1484"/>
    </location>
</feature>